<sequence>MDSAFKNESSDTACVLMMPTANGNMSWNNGGEYATQSFGGLRHLSVFYFSNMPTRNSRSEQISFIKNFFLVKGALILEPDFSKLTNAACAGRRRDTDHRFLTILFGLIQSVAGVMQVVSLNAYRRYDRKRTLK</sequence>
<keyword evidence="2" id="KW-1185">Reference proteome</keyword>
<accession>A0ACB6QBM8</accession>
<dbReference type="EMBL" id="MU003538">
    <property type="protein sequence ID" value="KAF2464311.1"/>
    <property type="molecule type" value="Genomic_DNA"/>
</dbReference>
<comment type="caution">
    <text evidence="1">The sequence shown here is derived from an EMBL/GenBank/DDBJ whole genome shotgun (WGS) entry which is preliminary data.</text>
</comment>
<dbReference type="Proteomes" id="UP000799755">
    <property type="component" value="Unassembled WGS sequence"/>
</dbReference>
<evidence type="ECO:0000313" key="1">
    <source>
        <dbReference type="EMBL" id="KAF2464311.1"/>
    </source>
</evidence>
<gene>
    <name evidence="1" type="ORF">BDR25DRAFT_361815</name>
</gene>
<organism evidence="1 2">
    <name type="scientific">Lindgomyces ingoldianus</name>
    <dbReference type="NCBI Taxonomy" id="673940"/>
    <lineage>
        <taxon>Eukaryota</taxon>
        <taxon>Fungi</taxon>
        <taxon>Dikarya</taxon>
        <taxon>Ascomycota</taxon>
        <taxon>Pezizomycotina</taxon>
        <taxon>Dothideomycetes</taxon>
        <taxon>Pleosporomycetidae</taxon>
        <taxon>Pleosporales</taxon>
        <taxon>Lindgomycetaceae</taxon>
        <taxon>Lindgomyces</taxon>
    </lineage>
</organism>
<proteinExistence type="predicted"/>
<reference evidence="1" key="1">
    <citation type="journal article" date="2020" name="Stud. Mycol.">
        <title>101 Dothideomycetes genomes: a test case for predicting lifestyles and emergence of pathogens.</title>
        <authorList>
            <person name="Haridas S."/>
            <person name="Albert R."/>
            <person name="Binder M."/>
            <person name="Bloem J."/>
            <person name="Labutti K."/>
            <person name="Salamov A."/>
            <person name="Andreopoulos B."/>
            <person name="Baker S."/>
            <person name="Barry K."/>
            <person name="Bills G."/>
            <person name="Bluhm B."/>
            <person name="Cannon C."/>
            <person name="Castanera R."/>
            <person name="Culley D."/>
            <person name="Daum C."/>
            <person name="Ezra D."/>
            <person name="Gonzalez J."/>
            <person name="Henrissat B."/>
            <person name="Kuo A."/>
            <person name="Liang C."/>
            <person name="Lipzen A."/>
            <person name="Lutzoni F."/>
            <person name="Magnuson J."/>
            <person name="Mondo S."/>
            <person name="Nolan M."/>
            <person name="Ohm R."/>
            <person name="Pangilinan J."/>
            <person name="Park H.-J."/>
            <person name="Ramirez L."/>
            <person name="Alfaro M."/>
            <person name="Sun H."/>
            <person name="Tritt A."/>
            <person name="Yoshinaga Y."/>
            <person name="Zwiers L.-H."/>
            <person name="Turgeon B."/>
            <person name="Goodwin S."/>
            <person name="Spatafora J."/>
            <person name="Crous P."/>
            <person name="Grigoriev I."/>
        </authorList>
    </citation>
    <scope>NUCLEOTIDE SEQUENCE</scope>
    <source>
        <strain evidence="1">ATCC 200398</strain>
    </source>
</reference>
<evidence type="ECO:0000313" key="2">
    <source>
        <dbReference type="Proteomes" id="UP000799755"/>
    </source>
</evidence>
<protein>
    <submittedName>
        <fullName evidence="1">Uncharacterized protein</fullName>
    </submittedName>
</protein>
<name>A0ACB6QBM8_9PLEO</name>